<organism evidence="2 3">
    <name type="scientific">Durusdinium trenchii</name>
    <dbReference type="NCBI Taxonomy" id="1381693"/>
    <lineage>
        <taxon>Eukaryota</taxon>
        <taxon>Sar</taxon>
        <taxon>Alveolata</taxon>
        <taxon>Dinophyceae</taxon>
        <taxon>Suessiales</taxon>
        <taxon>Symbiodiniaceae</taxon>
        <taxon>Durusdinium</taxon>
    </lineage>
</organism>
<dbReference type="Proteomes" id="UP001642464">
    <property type="component" value="Unassembled WGS sequence"/>
</dbReference>
<evidence type="ECO:0000313" key="2">
    <source>
        <dbReference type="EMBL" id="CAK8986625.1"/>
    </source>
</evidence>
<proteinExistence type="predicted"/>
<feature type="region of interest" description="Disordered" evidence="1">
    <location>
        <begin position="206"/>
        <end position="351"/>
    </location>
</feature>
<feature type="compositionally biased region" description="Basic and acidic residues" evidence="1">
    <location>
        <begin position="251"/>
        <end position="268"/>
    </location>
</feature>
<keyword evidence="3" id="KW-1185">Reference proteome</keyword>
<feature type="compositionally biased region" description="Basic and acidic residues" evidence="1">
    <location>
        <begin position="293"/>
        <end position="303"/>
    </location>
</feature>
<gene>
    <name evidence="2" type="ORF">SCF082_LOCUS636</name>
</gene>
<evidence type="ECO:0000256" key="1">
    <source>
        <dbReference type="SAM" id="MobiDB-lite"/>
    </source>
</evidence>
<accession>A0ABP0H9B6</accession>
<reference evidence="2 3" key="1">
    <citation type="submission" date="2024-02" db="EMBL/GenBank/DDBJ databases">
        <authorList>
            <person name="Chen Y."/>
            <person name="Shah S."/>
            <person name="Dougan E. K."/>
            <person name="Thang M."/>
            <person name="Chan C."/>
        </authorList>
    </citation>
    <scope>NUCLEOTIDE SEQUENCE [LARGE SCALE GENOMIC DNA]</scope>
</reference>
<evidence type="ECO:0000313" key="3">
    <source>
        <dbReference type="Proteomes" id="UP001642464"/>
    </source>
</evidence>
<protein>
    <submittedName>
        <fullName evidence="2">Uncharacterized protein</fullName>
    </submittedName>
</protein>
<feature type="region of interest" description="Disordered" evidence="1">
    <location>
        <begin position="166"/>
        <end position="193"/>
    </location>
</feature>
<sequence length="735" mass="81657">MSSGSVDDGVNKSRFDSNQLSVEWDACPNIRDKLRNQKPLIGLSDHDVKIPKCVANADLISPVLLQVGAGTRLPEIEQLRECVSTLFSLNQITATEDVIDDASWDIRKMLRFVKMKDLCEWVNNNKKEAKAAEEAAAAGGEEVAGEEGLAPEFGRAATNIDNLETVPMDLASPPGRVPLPEDADPSISPDDANARRAKYQNVPLGSATEMLGGTDPPASPAPTVFMDPDAVPARKTEAAQQEEDIPPSEVFTRRDQLRLRSQKKESGGRGRGRGRGKGRARSKRNLQKLKSRSRSDVEEEKSSGRRRSKSSKSDSKSKPGKLPPKEKASPSQRKPGKSDQQSKKAKKEKFVVQPVPLSDNENEGGQIPAWFKNEQAELDYWCGQIDWMLDPESFKKEIRKNLAKYTLARPNIYWKTFNCGVTMKYYEEGEWKKQDVAHFSFAKNQVGLLVAIACAEHLAYFIESCDEVTDPASEALAEMEYAYLSAGKALMSQWENEDDYDWVEFFAGNANCTACIRKLRLKGAKFDLKYQKASGGHKSNYMDINSSSGFILCIIFLLKCKPNDFLAWVGIKCSSWTSMNKGTSARSACSSTGNCSMPSVLEANRMLERTSLLLLLIAACGGVFGLEQPGNSVLEFYPSFRFVITRLIEVDGVSAVRRAGWWMKHWGAETAKRQYAYSNSATITRLDRGKLTRQPNSHAKVQTATKYHDARGIVRYKGTAALKQTENLACMWFAL</sequence>
<dbReference type="EMBL" id="CAXAMM010000237">
    <property type="protein sequence ID" value="CAK8986625.1"/>
    <property type="molecule type" value="Genomic_DNA"/>
</dbReference>
<comment type="caution">
    <text evidence="2">The sequence shown here is derived from an EMBL/GenBank/DDBJ whole genome shotgun (WGS) entry which is preliminary data.</text>
</comment>
<name>A0ABP0H9B6_9DINO</name>
<feature type="compositionally biased region" description="Basic and acidic residues" evidence="1">
    <location>
        <begin position="311"/>
        <end position="328"/>
    </location>
</feature>
<feature type="compositionally biased region" description="Basic residues" evidence="1">
    <location>
        <begin position="270"/>
        <end position="292"/>
    </location>
</feature>